<feature type="transmembrane region" description="Helical" evidence="12">
    <location>
        <begin position="106"/>
        <end position="126"/>
    </location>
</feature>
<keyword evidence="7 12" id="KW-1133">Transmembrane helix</keyword>
<dbReference type="GO" id="GO:0005743">
    <property type="term" value="C:mitochondrial inner membrane"/>
    <property type="evidence" value="ECO:0007669"/>
    <property type="project" value="UniProtKB-SubCell"/>
</dbReference>
<organism evidence="13 16">
    <name type="scientific">Arctia plantaginis</name>
    <name type="common">Wood tiger moth</name>
    <name type="synonym">Phalaena plantaginis</name>
    <dbReference type="NCBI Taxonomy" id="874455"/>
    <lineage>
        <taxon>Eukaryota</taxon>
        <taxon>Metazoa</taxon>
        <taxon>Ecdysozoa</taxon>
        <taxon>Arthropoda</taxon>
        <taxon>Hexapoda</taxon>
        <taxon>Insecta</taxon>
        <taxon>Pterygota</taxon>
        <taxon>Neoptera</taxon>
        <taxon>Endopterygota</taxon>
        <taxon>Lepidoptera</taxon>
        <taxon>Glossata</taxon>
        <taxon>Ditrysia</taxon>
        <taxon>Noctuoidea</taxon>
        <taxon>Erebidae</taxon>
        <taxon>Arctiinae</taxon>
        <taxon>Arctia</taxon>
    </lineage>
</organism>
<keyword evidence="9 10" id="KW-0472">Membrane</keyword>
<feature type="transmembrane region" description="Helical" evidence="12">
    <location>
        <begin position="65"/>
        <end position="86"/>
    </location>
</feature>
<evidence type="ECO:0000313" key="16">
    <source>
        <dbReference type="Proteomes" id="UP000494256"/>
    </source>
</evidence>
<feature type="repeat" description="Solcar" evidence="10">
    <location>
        <begin position="203"/>
        <end position="293"/>
    </location>
</feature>
<evidence type="ECO:0000256" key="11">
    <source>
        <dbReference type="RuleBase" id="RU000488"/>
    </source>
</evidence>
<evidence type="ECO:0000256" key="1">
    <source>
        <dbReference type="ARBA" id="ARBA00004448"/>
    </source>
</evidence>
<dbReference type="PANTHER" id="PTHR45928:SF1">
    <property type="entry name" value="RE38146P"/>
    <property type="match status" value="1"/>
</dbReference>
<evidence type="ECO:0000313" key="15">
    <source>
        <dbReference type="Proteomes" id="UP000494106"/>
    </source>
</evidence>
<evidence type="ECO:0000256" key="4">
    <source>
        <dbReference type="ARBA" id="ARBA00022692"/>
    </source>
</evidence>
<dbReference type="PANTHER" id="PTHR45928">
    <property type="entry name" value="RE38146P"/>
    <property type="match status" value="1"/>
</dbReference>
<keyword evidence="4 10" id="KW-0812">Transmembrane</keyword>
<proteinExistence type="inferred from homology"/>
<feature type="repeat" description="Solcar" evidence="10">
    <location>
        <begin position="1"/>
        <end position="90"/>
    </location>
</feature>
<comment type="caution">
    <text evidence="13">The sequence shown here is derived from an EMBL/GenBank/DDBJ whole genome shotgun (WGS) entry which is preliminary data.</text>
</comment>
<keyword evidence="5" id="KW-0677">Repeat</keyword>
<dbReference type="Gene3D" id="1.50.40.10">
    <property type="entry name" value="Mitochondrial carrier domain"/>
    <property type="match status" value="1"/>
</dbReference>
<evidence type="ECO:0000256" key="9">
    <source>
        <dbReference type="ARBA" id="ARBA00023136"/>
    </source>
</evidence>
<keyword evidence="6" id="KW-0999">Mitochondrion inner membrane</keyword>
<evidence type="ECO:0000313" key="14">
    <source>
        <dbReference type="EMBL" id="CAB3239197.1"/>
    </source>
</evidence>
<dbReference type="InterPro" id="IPR051508">
    <property type="entry name" value="Mito_Carrier_Antiporter"/>
</dbReference>
<keyword evidence="8" id="KW-0496">Mitochondrion</keyword>
<name>A0A8S0YP54_ARCPL</name>
<accession>A0A8S0YP54</accession>
<sequence length="300" mass="32117">MDFIIGGLAGAGASAFTTPMDVVKTRLQLQGELQSSSETKTKYRGTFHAMYVIVMKDGIKGLQKGLAPALILGFVVNSVRLGIYHIAEVHGWTKNKNGDISVDKAIFWSGIGGLLGGIICNPLLVIRTRLQSNAHPSIAVGRQYKYNGLCDGFIKIFKSEGIKGFVAGISVTGPRVAIGSATQLTTFSKAKEMLLSHGMCNSSPFALAFAASAVSGIVIVLTVCPIDVAAIRLYNQGPAQNGKLLYTGIVDCITKIYRTEGLHGLYKGVGPLYLKLAPHTTISLVIWDVLNNFLQRNKTS</sequence>
<reference evidence="15 16" key="1">
    <citation type="submission" date="2020-04" db="EMBL/GenBank/DDBJ databases">
        <authorList>
            <person name="Wallbank WR R."/>
            <person name="Pardo Diaz C."/>
            <person name="Kozak K."/>
            <person name="Martin S."/>
            <person name="Jiggins C."/>
            <person name="Moest M."/>
            <person name="Warren A I."/>
            <person name="Byers J.R.P. K."/>
            <person name="Montejo-Kovacevich G."/>
            <person name="Yen C E."/>
        </authorList>
    </citation>
    <scope>NUCLEOTIDE SEQUENCE [LARGE SCALE GENOMIC DNA]</scope>
</reference>
<evidence type="ECO:0000313" key="13">
    <source>
        <dbReference type="EMBL" id="CAB3221397.1"/>
    </source>
</evidence>
<protein>
    <recommendedName>
        <fullName evidence="17">Solute carrier family 25 member 35</fullName>
    </recommendedName>
</protein>
<dbReference type="AlphaFoldDB" id="A0A8S0YP54"/>
<keyword evidence="3 11" id="KW-0813">Transport</keyword>
<dbReference type="SUPFAM" id="SSF103506">
    <property type="entry name" value="Mitochondrial carrier"/>
    <property type="match status" value="1"/>
</dbReference>
<comment type="subcellular location">
    <subcellularLocation>
        <location evidence="1">Mitochondrion inner membrane</location>
        <topology evidence="1">Multi-pass membrane protein</topology>
    </subcellularLocation>
</comment>
<dbReference type="EMBL" id="CADEBC010000502">
    <property type="protein sequence ID" value="CAB3239197.1"/>
    <property type="molecule type" value="Genomic_DNA"/>
</dbReference>
<evidence type="ECO:0008006" key="17">
    <source>
        <dbReference type="Google" id="ProtNLM"/>
    </source>
</evidence>
<feature type="repeat" description="Solcar" evidence="10">
    <location>
        <begin position="104"/>
        <end position="193"/>
    </location>
</feature>
<evidence type="ECO:0000256" key="6">
    <source>
        <dbReference type="ARBA" id="ARBA00022792"/>
    </source>
</evidence>
<evidence type="ECO:0000256" key="2">
    <source>
        <dbReference type="ARBA" id="ARBA00006375"/>
    </source>
</evidence>
<gene>
    <name evidence="14" type="ORF">APLA_LOCUS7703</name>
    <name evidence="13" type="ORF">APLA_LOCUS813</name>
</gene>
<evidence type="ECO:0000256" key="3">
    <source>
        <dbReference type="ARBA" id="ARBA00022448"/>
    </source>
</evidence>
<dbReference type="Proteomes" id="UP000494106">
    <property type="component" value="Unassembled WGS sequence"/>
</dbReference>
<evidence type="ECO:0000256" key="8">
    <source>
        <dbReference type="ARBA" id="ARBA00023128"/>
    </source>
</evidence>
<evidence type="ECO:0000256" key="10">
    <source>
        <dbReference type="PROSITE-ProRule" id="PRU00282"/>
    </source>
</evidence>
<dbReference type="OrthoDB" id="6703404at2759"/>
<evidence type="ECO:0000256" key="7">
    <source>
        <dbReference type="ARBA" id="ARBA00022989"/>
    </source>
</evidence>
<dbReference type="Proteomes" id="UP000494256">
    <property type="component" value="Unassembled WGS sequence"/>
</dbReference>
<evidence type="ECO:0000256" key="5">
    <source>
        <dbReference type="ARBA" id="ARBA00022737"/>
    </source>
</evidence>
<dbReference type="Pfam" id="PF00153">
    <property type="entry name" value="Mito_carr"/>
    <property type="match status" value="3"/>
</dbReference>
<keyword evidence="15" id="KW-1185">Reference proteome</keyword>
<comment type="similarity">
    <text evidence="2 11">Belongs to the mitochondrial carrier (TC 2.A.29) family.</text>
</comment>
<dbReference type="EMBL" id="CADEBD010000045">
    <property type="protein sequence ID" value="CAB3221397.1"/>
    <property type="molecule type" value="Genomic_DNA"/>
</dbReference>
<dbReference type="InterPro" id="IPR018108">
    <property type="entry name" value="MCP_transmembrane"/>
</dbReference>
<evidence type="ECO:0000256" key="12">
    <source>
        <dbReference type="SAM" id="Phobius"/>
    </source>
</evidence>
<dbReference type="InterPro" id="IPR023395">
    <property type="entry name" value="MCP_dom_sf"/>
</dbReference>
<dbReference type="PROSITE" id="PS50920">
    <property type="entry name" value="SOLCAR"/>
    <property type="match status" value="3"/>
</dbReference>
<feature type="transmembrane region" description="Helical" evidence="12">
    <location>
        <begin position="205"/>
        <end position="223"/>
    </location>
</feature>